<accession>A0A1Q9C2T2</accession>
<feature type="compositionally biased region" description="Basic residues" evidence="2">
    <location>
        <begin position="208"/>
        <end position="218"/>
    </location>
</feature>
<feature type="region of interest" description="Disordered" evidence="2">
    <location>
        <begin position="1"/>
        <end position="35"/>
    </location>
</feature>
<feature type="region of interest" description="Disordered" evidence="2">
    <location>
        <begin position="279"/>
        <end position="304"/>
    </location>
</feature>
<comment type="caution">
    <text evidence="3">The sequence shown here is derived from an EMBL/GenBank/DDBJ whole genome shotgun (WGS) entry which is preliminary data.</text>
</comment>
<sequence>MFSSAAAAVAWPARAETQTNKDSTSQRRENNRKYRDPNVLKEAAWLKEDLDSLRKEHADRLAQISKVENSTEDLAELRGAHKAVQEELKASKAQCDELRYEMLTIKTAGAQRATKVEDLQKDVQRLEDEKSQALAKLEEAQKELLERERTEYRTQSCVEFSCILDPMIEDLKRQLLLFEDDKVRNEGLLKAIRQERDTLRQAADDAARKRKAKAKTKARFSNQRPDEGSKECVGEKIATCPLAGVAKQTGWSSVDPCFVNPHRNHEATGAAVRAKGVPYLKRPPSRDAKKDFADAERNHCEEAE</sequence>
<evidence type="ECO:0000313" key="3">
    <source>
        <dbReference type="EMBL" id="OLP77234.1"/>
    </source>
</evidence>
<proteinExistence type="predicted"/>
<reference evidence="3 4" key="1">
    <citation type="submission" date="2016-02" db="EMBL/GenBank/DDBJ databases">
        <title>Genome analysis of coral dinoflagellate symbionts highlights evolutionary adaptations to a symbiotic lifestyle.</title>
        <authorList>
            <person name="Aranda M."/>
            <person name="Li Y."/>
            <person name="Liew Y.J."/>
            <person name="Baumgarten S."/>
            <person name="Simakov O."/>
            <person name="Wilson M."/>
            <person name="Piel J."/>
            <person name="Ashoor H."/>
            <person name="Bougouffa S."/>
            <person name="Bajic V.B."/>
            <person name="Ryu T."/>
            <person name="Ravasi T."/>
            <person name="Bayer T."/>
            <person name="Micklem G."/>
            <person name="Kim H."/>
            <person name="Bhak J."/>
            <person name="Lajeunesse T.C."/>
            <person name="Voolstra C.R."/>
        </authorList>
    </citation>
    <scope>NUCLEOTIDE SEQUENCE [LARGE SCALE GENOMIC DNA]</scope>
    <source>
        <strain evidence="3 4">CCMP2467</strain>
    </source>
</reference>
<organism evidence="3 4">
    <name type="scientific">Symbiodinium microadriaticum</name>
    <name type="common">Dinoflagellate</name>
    <name type="synonym">Zooxanthella microadriatica</name>
    <dbReference type="NCBI Taxonomy" id="2951"/>
    <lineage>
        <taxon>Eukaryota</taxon>
        <taxon>Sar</taxon>
        <taxon>Alveolata</taxon>
        <taxon>Dinophyceae</taxon>
        <taxon>Suessiales</taxon>
        <taxon>Symbiodiniaceae</taxon>
        <taxon>Symbiodinium</taxon>
    </lineage>
</organism>
<dbReference type="Proteomes" id="UP000186817">
    <property type="component" value="Unassembled WGS sequence"/>
</dbReference>
<feature type="compositionally biased region" description="Low complexity" evidence="2">
    <location>
        <begin position="1"/>
        <end position="15"/>
    </location>
</feature>
<name>A0A1Q9C2T2_SYMMI</name>
<feature type="region of interest" description="Disordered" evidence="2">
    <location>
        <begin position="202"/>
        <end position="229"/>
    </location>
</feature>
<dbReference type="AlphaFoldDB" id="A0A1Q9C2T2"/>
<feature type="compositionally biased region" description="Basic and acidic residues" evidence="2">
    <location>
        <begin position="24"/>
        <end position="35"/>
    </location>
</feature>
<dbReference type="OrthoDB" id="475021at2759"/>
<gene>
    <name evidence="3" type="ORF">AK812_SmicGene42726</name>
</gene>
<dbReference type="EMBL" id="LSRX01001811">
    <property type="protein sequence ID" value="OLP77234.1"/>
    <property type="molecule type" value="Genomic_DNA"/>
</dbReference>
<evidence type="ECO:0000256" key="1">
    <source>
        <dbReference type="SAM" id="Coils"/>
    </source>
</evidence>
<feature type="coiled-coil region" evidence="1">
    <location>
        <begin position="67"/>
        <end position="155"/>
    </location>
</feature>
<evidence type="ECO:0000256" key="2">
    <source>
        <dbReference type="SAM" id="MobiDB-lite"/>
    </source>
</evidence>
<protein>
    <submittedName>
        <fullName evidence="3">Uncharacterized protein</fullName>
    </submittedName>
</protein>
<keyword evidence="1" id="KW-0175">Coiled coil</keyword>
<feature type="compositionally biased region" description="Basic and acidic residues" evidence="2">
    <location>
        <begin position="284"/>
        <end position="304"/>
    </location>
</feature>
<evidence type="ECO:0000313" key="4">
    <source>
        <dbReference type="Proteomes" id="UP000186817"/>
    </source>
</evidence>
<keyword evidence="4" id="KW-1185">Reference proteome</keyword>